<accession>A0ABS6EAH5</accession>
<dbReference type="PIRSF" id="PIRSF016661">
    <property type="entry name" value="BioY"/>
    <property type="match status" value="1"/>
</dbReference>
<feature type="transmembrane region" description="Helical" evidence="3">
    <location>
        <begin position="148"/>
        <end position="173"/>
    </location>
</feature>
<gene>
    <name evidence="4" type="ORF">KQI42_18140</name>
</gene>
<protein>
    <recommendedName>
        <fullName evidence="2">Biotin transporter</fullName>
    </recommendedName>
</protein>
<dbReference type="Proteomes" id="UP000749471">
    <property type="component" value="Unassembled WGS sequence"/>
</dbReference>
<evidence type="ECO:0000313" key="5">
    <source>
        <dbReference type="Proteomes" id="UP000749471"/>
    </source>
</evidence>
<dbReference type="RefSeq" id="WP_216521820.1">
    <property type="nucleotide sequence ID" value="NZ_JAHLPM010000021.1"/>
</dbReference>
<keyword evidence="3" id="KW-0812">Transmembrane</keyword>
<comment type="caution">
    <text evidence="4">The sequence shown here is derived from an EMBL/GenBank/DDBJ whole genome shotgun (WGS) entry which is preliminary data.</text>
</comment>
<keyword evidence="2" id="KW-0813">Transport</keyword>
<keyword evidence="3" id="KW-1133">Transmembrane helix</keyword>
<feature type="transmembrane region" description="Helical" evidence="3">
    <location>
        <begin position="113"/>
        <end position="136"/>
    </location>
</feature>
<evidence type="ECO:0000256" key="1">
    <source>
        <dbReference type="ARBA" id="ARBA00010692"/>
    </source>
</evidence>
<dbReference type="PANTHER" id="PTHR34295:SF1">
    <property type="entry name" value="BIOTIN TRANSPORTER BIOY"/>
    <property type="match status" value="1"/>
</dbReference>
<dbReference type="EMBL" id="JAHLPM010000021">
    <property type="protein sequence ID" value="MBU5439933.1"/>
    <property type="molecule type" value="Genomic_DNA"/>
</dbReference>
<name>A0ABS6EAH5_9FIRM</name>
<feature type="transmembrane region" description="Helical" evidence="3">
    <location>
        <begin position="31"/>
        <end position="48"/>
    </location>
</feature>
<organism evidence="4 5">
    <name type="scientific">Tissierella simiarum</name>
    <dbReference type="NCBI Taxonomy" id="2841534"/>
    <lineage>
        <taxon>Bacteria</taxon>
        <taxon>Bacillati</taxon>
        <taxon>Bacillota</taxon>
        <taxon>Tissierellia</taxon>
        <taxon>Tissierellales</taxon>
        <taxon>Tissierellaceae</taxon>
        <taxon>Tissierella</taxon>
    </lineage>
</organism>
<proteinExistence type="inferred from homology"/>
<comment type="similarity">
    <text evidence="1 2">Belongs to the BioY family.</text>
</comment>
<reference evidence="4 5" key="1">
    <citation type="submission" date="2021-06" db="EMBL/GenBank/DDBJ databases">
        <authorList>
            <person name="Sun Q."/>
            <person name="Li D."/>
        </authorList>
    </citation>
    <scope>NUCLEOTIDE SEQUENCE [LARGE SCALE GENOMIC DNA]</scope>
    <source>
        <strain evidence="4 5">MSJ-40</strain>
    </source>
</reference>
<dbReference type="PANTHER" id="PTHR34295">
    <property type="entry name" value="BIOTIN TRANSPORTER BIOY"/>
    <property type="match status" value="1"/>
</dbReference>
<evidence type="ECO:0000256" key="3">
    <source>
        <dbReference type="SAM" id="Phobius"/>
    </source>
</evidence>
<keyword evidence="2" id="KW-1003">Cell membrane</keyword>
<sequence>MKISTKEMTLVALFTGLTAIGAFVNIPLGEVPITLQTLFVILSGLILGPKLGAFSQIVYITLGLIGVPILAGLTGGPQTILKPSFGFLIGFIFASYIVGKICNIEKGIDNKRIWLAVFIGTIVIYLFGLPYMYLILNKLMGKNLPLSIIIKTGCILFLPGDILKALISSIVAIKTLPILDKSKVYRNIE</sequence>
<feature type="transmembrane region" description="Helical" evidence="3">
    <location>
        <begin position="80"/>
        <end position="101"/>
    </location>
</feature>
<dbReference type="InterPro" id="IPR003784">
    <property type="entry name" value="BioY"/>
</dbReference>
<evidence type="ECO:0000313" key="4">
    <source>
        <dbReference type="EMBL" id="MBU5439933.1"/>
    </source>
</evidence>
<feature type="transmembrane region" description="Helical" evidence="3">
    <location>
        <begin position="57"/>
        <end position="74"/>
    </location>
</feature>
<keyword evidence="2 3" id="KW-0472">Membrane</keyword>
<dbReference type="Pfam" id="PF02632">
    <property type="entry name" value="BioY"/>
    <property type="match status" value="1"/>
</dbReference>
<comment type="subcellular location">
    <subcellularLocation>
        <location evidence="2">Cell membrane</location>
        <topology evidence="2">Multi-pass membrane protein</topology>
    </subcellularLocation>
</comment>
<evidence type="ECO:0000256" key="2">
    <source>
        <dbReference type="PIRNR" id="PIRNR016661"/>
    </source>
</evidence>
<keyword evidence="5" id="KW-1185">Reference proteome</keyword>